<name>A0A8S1CC57_9INSE</name>
<keyword evidence="4 6" id="KW-1133">Transmembrane helix</keyword>
<protein>
    <recommendedName>
        <fullName evidence="6">Anoctamin</fullName>
    </recommendedName>
</protein>
<comment type="caution">
    <text evidence="9">The sequence shown here is derived from an EMBL/GenBank/DDBJ whole genome shotgun (WGS) entry which is preliminary data.</text>
</comment>
<keyword evidence="5 6" id="KW-0472">Membrane</keyword>
<evidence type="ECO:0000256" key="3">
    <source>
        <dbReference type="ARBA" id="ARBA00022692"/>
    </source>
</evidence>
<accession>A0A8S1CC57</accession>
<organism evidence="9 10">
    <name type="scientific">Cloeon dipterum</name>
    <dbReference type="NCBI Taxonomy" id="197152"/>
    <lineage>
        <taxon>Eukaryota</taxon>
        <taxon>Metazoa</taxon>
        <taxon>Ecdysozoa</taxon>
        <taxon>Arthropoda</taxon>
        <taxon>Hexapoda</taxon>
        <taxon>Insecta</taxon>
        <taxon>Pterygota</taxon>
        <taxon>Palaeoptera</taxon>
        <taxon>Ephemeroptera</taxon>
        <taxon>Pisciforma</taxon>
        <taxon>Baetidae</taxon>
        <taxon>Cloeon</taxon>
    </lineage>
</organism>
<dbReference type="PANTHER" id="PTHR12308:SF74">
    <property type="entry name" value="ANOCTAMIN"/>
    <property type="match status" value="1"/>
</dbReference>
<feature type="region of interest" description="Disordered" evidence="7">
    <location>
        <begin position="1"/>
        <end position="25"/>
    </location>
</feature>
<feature type="transmembrane region" description="Helical" evidence="6">
    <location>
        <begin position="615"/>
        <end position="634"/>
    </location>
</feature>
<feature type="compositionally biased region" description="Basic and acidic residues" evidence="7">
    <location>
        <begin position="470"/>
        <end position="480"/>
    </location>
</feature>
<dbReference type="PANTHER" id="PTHR12308">
    <property type="entry name" value="ANOCTAMIN"/>
    <property type="match status" value="1"/>
</dbReference>
<feature type="transmembrane region" description="Helical" evidence="6">
    <location>
        <begin position="434"/>
        <end position="457"/>
    </location>
</feature>
<dbReference type="Proteomes" id="UP000494165">
    <property type="component" value="Unassembled WGS sequence"/>
</dbReference>
<evidence type="ECO:0000256" key="6">
    <source>
        <dbReference type="RuleBase" id="RU280814"/>
    </source>
</evidence>
<dbReference type="AlphaFoldDB" id="A0A8S1CC57"/>
<feature type="transmembrane region" description="Helical" evidence="6">
    <location>
        <begin position="310"/>
        <end position="334"/>
    </location>
</feature>
<dbReference type="InterPro" id="IPR007632">
    <property type="entry name" value="Anoctamin"/>
</dbReference>
<evidence type="ECO:0000259" key="8">
    <source>
        <dbReference type="Pfam" id="PF04547"/>
    </source>
</evidence>
<evidence type="ECO:0000256" key="7">
    <source>
        <dbReference type="SAM" id="MobiDB-lite"/>
    </source>
</evidence>
<evidence type="ECO:0000313" key="9">
    <source>
        <dbReference type="EMBL" id="CAB3366534.1"/>
    </source>
</evidence>
<comment type="similarity">
    <text evidence="2 6">Belongs to the anoctamin family.</text>
</comment>
<keyword evidence="3 6" id="KW-0812">Transmembrane</keyword>
<evidence type="ECO:0000256" key="2">
    <source>
        <dbReference type="ARBA" id="ARBA00009671"/>
    </source>
</evidence>
<dbReference type="GO" id="GO:0005886">
    <property type="term" value="C:plasma membrane"/>
    <property type="evidence" value="ECO:0007669"/>
    <property type="project" value="TreeGrafter"/>
</dbReference>
<feature type="transmembrane region" description="Helical" evidence="6">
    <location>
        <begin position="650"/>
        <end position="672"/>
    </location>
</feature>
<evidence type="ECO:0000313" key="10">
    <source>
        <dbReference type="Proteomes" id="UP000494165"/>
    </source>
</evidence>
<evidence type="ECO:0000256" key="4">
    <source>
        <dbReference type="ARBA" id="ARBA00022989"/>
    </source>
</evidence>
<gene>
    <name evidence="9" type="ORF">CLODIP_2_CD00126</name>
</gene>
<feature type="transmembrane region" description="Helical" evidence="6">
    <location>
        <begin position="205"/>
        <end position="229"/>
    </location>
</feature>
<evidence type="ECO:0000256" key="5">
    <source>
        <dbReference type="ARBA" id="ARBA00023136"/>
    </source>
</evidence>
<reference evidence="9 10" key="1">
    <citation type="submission" date="2020-04" db="EMBL/GenBank/DDBJ databases">
        <authorList>
            <person name="Alioto T."/>
            <person name="Alioto T."/>
            <person name="Gomez Garrido J."/>
        </authorList>
    </citation>
    <scope>NUCLEOTIDE SEQUENCE [LARGE SCALE GENOMIC DNA]</scope>
</reference>
<dbReference type="EMBL" id="CADEPI010000025">
    <property type="protein sequence ID" value="CAB3366534.1"/>
    <property type="molecule type" value="Genomic_DNA"/>
</dbReference>
<evidence type="ECO:0000256" key="1">
    <source>
        <dbReference type="ARBA" id="ARBA00004141"/>
    </source>
</evidence>
<proteinExistence type="inferred from homology"/>
<dbReference type="GO" id="GO:0005254">
    <property type="term" value="F:chloride channel activity"/>
    <property type="evidence" value="ECO:0007669"/>
    <property type="project" value="TreeGrafter"/>
</dbReference>
<keyword evidence="10" id="KW-1185">Reference proteome</keyword>
<dbReference type="Pfam" id="PF04547">
    <property type="entry name" value="Anoctamin"/>
    <property type="match status" value="1"/>
</dbReference>
<feature type="transmembrane region" description="Helical" evidence="6">
    <location>
        <begin position="402"/>
        <end position="422"/>
    </location>
</feature>
<feature type="non-terminal residue" evidence="9">
    <location>
        <position position="697"/>
    </location>
</feature>
<comment type="subcellular location">
    <subcellularLocation>
        <location evidence="1 6">Membrane</location>
        <topology evidence="1 6">Multi-pass membrane protein</topology>
    </subcellularLocation>
</comment>
<feature type="transmembrane region" description="Helical" evidence="6">
    <location>
        <begin position="235"/>
        <end position="255"/>
    </location>
</feature>
<feature type="compositionally biased region" description="Basic and acidic residues" evidence="7">
    <location>
        <begin position="15"/>
        <end position="25"/>
    </location>
</feature>
<dbReference type="InterPro" id="IPR049452">
    <property type="entry name" value="Anoctamin_TM"/>
</dbReference>
<dbReference type="OrthoDB" id="296386at2759"/>
<feature type="transmembrane region" description="Helical" evidence="6">
    <location>
        <begin position="354"/>
        <end position="378"/>
    </location>
</feature>
<feature type="domain" description="Anoctamin transmembrane" evidence="8">
    <location>
        <begin position="194"/>
        <end position="686"/>
    </location>
</feature>
<sequence>PKERAKGLSTIRQKNTSEKEEQREPVECSVLPPKTTYLVLRFAPGIDSQALQWLIRKIKMPREKGGGELLLKRQPSCDEKKGAVLHVSASAARISEAAEHLDLRLIGQNEPLSSSERRFIVLHELMQGIRALPEDHHVPGYPTARLYNGQSIVEVFHEVGLLESFYPLHNKENLRRLRKLWYCNFFQHQPIDEIRAYFGDAIAMYFSFLGFYTTALLFPMLLGLIQMWFSGPESLLPALFTILNSFWVILFLVLWKRHSNCLAYSWNTIKMTGLDDEPRASFRGEMGEDRVTGRILPQYPRWKSFVKMYIVSWPIALVCAFIAFYIMLASFWAEQTILVWGTMQEDGTQMKPDYAVQALVMIPSIVYTALVFLMNYYYRKLATRLTEWENHRTQSQFDRHRVLKLVVFEFVNNFMALFYIAFVYQDLEMLRYQIALMLILLQFLNHFQEAIIPYFLLKHARKFSKLFGGTEKKKKDHDSDASSSEDDATKPLIPAEDRTGARLRRRQNSISLDSKSRSGFFSVLSDIPELDDETIARQTVDEGERDEYESTYDDYLELFIQFGYVILFSSVYPAAALCAVINNVLEVRADAFKLCRVTRRPIPKRVKDVGAWQRAFEAVGVISICTNCALLYLLPGLRESLAPGASELNWALAAGTLEHALIGLGLLLYLAVPSQPEWVRVALARHNFQSTRALKLG</sequence>
<feature type="region of interest" description="Disordered" evidence="7">
    <location>
        <begin position="470"/>
        <end position="492"/>
    </location>
</feature>